<sequence length="220" mass="24155">MAPKTSREILAAASASARPKKVQRKAPTNLSAQFQHSLSTFSATPAPGVSLERRDEYIASPGPTSEPNKNKIRFCRPITGDTFAANRAQSKENLDTQTSPLLYVCEDQIDNREEGSGPAVTESAKSIHEQQVAEILSLLRIARLSPFDLILEVLDKQQPQYSDYRTEFYKEDNQKLLAVLDKVASSSSGKEKISAWIKGSGFGLVSDTIEEDIGIVEGRL</sequence>
<dbReference type="OrthoDB" id="3070367at2759"/>
<reference evidence="2" key="1">
    <citation type="submission" date="2020-11" db="EMBL/GenBank/DDBJ databases">
        <authorList>
            <consortium name="DOE Joint Genome Institute"/>
            <person name="Ahrendt S."/>
            <person name="Riley R."/>
            <person name="Andreopoulos W."/>
            <person name="Labutti K."/>
            <person name="Pangilinan J."/>
            <person name="Ruiz-Duenas F.J."/>
            <person name="Barrasa J.M."/>
            <person name="Sanchez-Garcia M."/>
            <person name="Camarero S."/>
            <person name="Miyauchi S."/>
            <person name="Serrano A."/>
            <person name="Linde D."/>
            <person name="Babiker R."/>
            <person name="Drula E."/>
            <person name="Ayuso-Fernandez I."/>
            <person name="Pacheco R."/>
            <person name="Padilla G."/>
            <person name="Ferreira P."/>
            <person name="Barriuso J."/>
            <person name="Kellner H."/>
            <person name="Castanera R."/>
            <person name="Alfaro M."/>
            <person name="Ramirez L."/>
            <person name="Pisabarro A.G."/>
            <person name="Kuo A."/>
            <person name="Tritt A."/>
            <person name="Lipzen A."/>
            <person name="He G."/>
            <person name="Yan M."/>
            <person name="Ng V."/>
            <person name="Cullen D."/>
            <person name="Martin F."/>
            <person name="Rosso M.-N."/>
            <person name="Henrissat B."/>
            <person name="Hibbett D."/>
            <person name="Martinez A.T."/>
            <person name="Grigoriev I.V."/>
        </authorList>
    </citation>
    <scope>NUCLEOTIDE SEQUENCE</scope>
    <source>
        <strain evidence="2">CIRM-BRFM 674</strain>
    </source>
</reference>
<gene>
    <name evidence="2" type="ORF">BDN70DRAFT_994615</name>
</gene>
<evidence type="ECO:0000313" key="3">
    <source>
        <dbReference type="Proteomes" id="UP000807469"/>
    </source>
</evidence>
<organism evidence="2 3">
    <name type="scientific">Pholiota conissans</name>
    <dbReference type="NCBI Taxonomy" id="109636"/>
    <lineage>
        <taxon>Eukaryota</taxon>
        <taxon>Fungi</taxon>
        <taxon>Dikarya</taxon>
        <taxon>Basidiomycota</taxon>
        <taxon>Agaricomycotina</taxon>
        <taxon>Agaricomycetes</taxon>
        <taxon>Agaricomycetidae</taxon>
        <taxon>Agaricales</taxon>
        <taxon>Agaricineae</taxon>
        <taxon>Strophariaceae</taxon>
        <taxon>Pholiota</taxon>
    </lineage>
</organism>
<feature type="region of interest" description="Disordered" evidence="1">
    <location>
        <begin position="1"/>
        <end position="47"/>
    </location>
</feature>
<name>A0A9P6CZ06_9AGAR</name>
<accession>A0A9P6CZ06</accession>
<evidence type="ECO:0000256" key="1">
    <source>
        <dbReference type="SAM" id="MobiDB-lite"/>
    </source>
</evidence>
<dbReference type="AlphaFoldDB" id="A0A9P6CZ06"/>
<comment type="caution">
    <text evidence="2">The sequence shown here is derived from an EMBL/GenBank/DDBJ whole genome shotgun (WGS) entry which is preliminary data.</text>
</comment>
<evidence type="ECO:0000313" key="2">
    <source>
        <dbReference type="EMBL" id="KAF9477864.1"/>
    </source>
</evidence>
<keyword evidence="3" id="KW-1185">Reference proteome</keyword>
<protein>
    <submittedName>
        <fullName evidence="2">Uncharacterized protein</fullName>
    </submittedName>
</protein>
<feature type="compositionally biased region" description="Polar residues" evidence="1">
    <location>
        <begin position="26"/>
        <end position="43"/>
    </location>
</feature>
<dbReference type="EMBL" id="MU155248">
    <property type="protein sequence ID" value="KAF9477864.1"/>
    <property type="molecule type" value="Genomic_DNA"/>
</dbReference>
<dbReference type="Proteomes" id="UP000807469">
    <property type="component" value="Unassembled WGS sequence"/>
</dbReference>
<proteinExistence type="predicted"/>